<evidence type="ECO:0000313" key="3">
    <source>
        <dbReference type="Proteomes" id="UP000634522"/>
    </source>
</evidence>
<dbReference type="Gene3D" id="3.20.10.10">
    <property type="entry name" value="D-amino Acid Aminotransferase, subunit A, domain 2"/>
    <property type="match status" value="1"/>
</dbReference>
<dbReference type="CDD" id="cd01558">
    <property type="entry name" value="D-AAT_like"/>
    <property type="match status" value="1"/>
</dbReference>
<sequence>MSICYLDGTYLPLTEARISPMDRGFLFGDGAYEVIPVYSRRPFRIAEHIARLGRTLDAVRIPNPHTAADWEAIVNELVARNAWVDQSIYLHVSRGPDERRNHAFPAVMRPTVFLMSEALVTPSAEVLANGVAAVSAADFRWARCDLKTTALLANCLLRQVAIDKGCAETVLFRDGFLTEGAASNIFVVRDGVLLAPPKSHLMLPGITYDVVLELTATHGLEHRVREILEDEVRTADELWLTSSTKEVLAITSLDGRPVGDGRPGPVGREMHAWYQEFKNTVMRVG</sequence>
<protein>
    <submittedName>
        <fullName evidence="2">D-amino acid aminotransferase</fullName>
    </submittedName>
</protein>
<keyword evidence="2" id="KW-0808">Transferase</keyword>
<dbReference type="InterPro" id="IPR043132">
    <property type="entry name" value="BCAT-like_C"/>
</dbReference>
<dbReference type="Pfam" id="PF01063">
    <property type="entry name" value="Aminotran_4"/>
    <property type="match status" value="1"/>
</dbReference>
<dbReference type="PANTHER" id="PTHR42743">
    <property type="entry name" value="AMINO-ACID AMINOTRANSFERASE"/>
    <property type="match status" value="1"/>
</dbReference>
<dbReference type="InterPro" id="IPR043131">
    <property type="entry name" value="BCAT-like_N"/>
</dbReference>
<dbReference type="InterPro" id="IPR001544">
    <property type="entry name" value="Aminotrans_IV"/>
</dbReference>
<accession>A0ABX1NCT1</accession>
<name>A0ABX1NCT1_9RHOO</name>
<keyword evidence="2" id="KW-0032">Aminotransferase</keyword>
<dbReference type="Gene3D" id="3.30.470.10">
    <property type="match status" value="1"/>
</dbReference>
<comment type="similarity">
    <text evidence="1">Belongs to the class-IV pyridoxal-phosphate-dependent aminotransferase family.</text>
</comment>
<dbReference type="PANTHER" id="PTHR42743:SF10">
    <property type="entry name" value="D-ALANINE AMINOTRANSFERASE"/>
    <property type="match status" value="1"/>
</dbReference>
<keyword evidence="3" id="KW-1185">Reference proteome</keyword>
<dbReference type="Proteomes" id="UP000634522">
    <property type="component" value="Unassembled WGS sequence"/>
</dbReference>
<evidence type="ECO:0000256" key="1">
    <source>
        <dbReference type="ARBA" id="ARBA00009320"/>
    </source>
</evidence>
<reference evidence="2 3" key="1">
    <citation type="submission" date="2019-12" db="EMBL/GenBank/DDBJ databases">
        <title>Comparative genomics gives insights into the taxonomy of the Azoarcus-Aromatoleum group and reveals separate origins of nif in the plant-associated Azoarcus and non-plant-associated Aromatoleum sub-groups.</title>
        <authorList>
            <person name="Lafos M."/>
            <person name="Maluk M."/>
            <person name="Batista M."/>
            <person name="Junghare M."/>
            <person name="Carmona M."/>
            <person name="Faoro H."/>
            <person name="Cruz L.M."/>
            <person name="Battistoni F."/>
            <person name="De Souza E."/>
            <person name="Pedrosa F."/>
            <person name="Chen W.-M."/>
            <person name="Poole P.S."/>
            <person name="Dixon R.A."/>
            <person name="James E.K."/>
        </authorList>
    </citation>
    <scope>NUCLEOTIDE SEQUENCE [LARGE SCALE GENOMIC DNA]</scope>
    <source>
        <strain evidence="2 3">T</strain>
    </source>
</reference>
<dbReference type="GO" id="GO:0008483">
    <property type="term" value="F:transaminase activity"/>
    <property type="evidence" value="ECO:0007669"/>
    <property type="project" value="UniProtKB-KW"/>
</dbReference>
<proteinExistence type="inferred from homology"/>
<organism evidence="2 3">
    <name type="scientific">Aromatoleum toluolicum</name>
    <dbReference type="NCBI Taxonomy" id="90060"/>
    <lineage>
        <taxon>Bacteria</taxon>
        <taxon>Pseudomonadati</taxon>
        <taxon>Pseudomonadota</taxon>
        <taxon>Betaproteobacteria</taxon>
        <taxon>Rhodocyclales</taxon>
        <taxon>Rhodocyclaceae</taxon>
        <taxon>Aromatoleum</taxon>
    </lineage>
</organism>
<comment type="caution">
    <text evidence="2">The sequence shown here is derived from an EMBL/GenBank/DDBJ whole genome shotgun (WGS) entry which is preliminary data.</text>
</comment>
<dbReference type="EMBL" id="WTVS01000010">
    <property type="protein sequence ID" value="NMF97015.1"/>
    <property type="molecule type" value="Genomic_DNA"/>
</dbReference>
<evidence type="ECO:0000313" key="2">
    <source>
        <dbReference type="EMBL" id="NMF97015.1"/>
    </source>
</evidence>
<gene>
    <name evidence="2" type="ORF">GPA27_06410</name>
</gene>
<dbReference type="SUPFAM" id="SSF56752">
    <property type="entry name" value="D-aminoacid aminotransferase-like PLP-dependent enzymes"/>
    <property type="match status" value="1"/>
</dbReference>
<dbReference type="InterPro" id="IPR050571">
    <property type="entry name" value="Class-IV_PLP-Dep_Aminotrnsfr"/>
</dbReference>
<dbReference type="InterPro" id="IPR036038">
    <property type="entry name" value="Aminotransferase-like"/>
</dbReference>
<dbReference type="RefSeq" id="WP_169138715.1">
    <property type="nucleotide sequence ID" value="NZ_WTVS01000010.1"/>
</dbReference>